<feature type="compositionally biased region" description="Basic and acidic residues" evidence="1">
    <location>
        <begin position="365"/>
        <end position="386"/>
    </location>
</feature>
<proteinExistence type="predicted"/>
<feature type="compositionally biased region" description="Low complexity" evidence="1">
    <location>
        <begin position="418"/>
        <end position="427"/>
    </location>
</feature>
<feature type="compositionally biased region" description="Polar residues" evidence="1">
    <location>
        <begin position="309"/>
        <end position="323"/>
    </location>
</feature>
<feature type="region of interest" description="Disordered" evidence="1">
    <location>
        <begin position="558"/>
        <end position="587"/>
    </location>
</feature>
<feature type="compositionally biased region" description="Polar residues" evidence="1">
    <location>
        <begin position="82"/>
        <end position="118"/>
    </location>
</feature>
<feature type="compositionally biased region" description="Low complexity" evidence="1">
    <location>
        <begin position="149"/>
        <end position="175"/>
    </location>
</feature>
<dbReference type="Proteomes" id="UP000245942">
    <property type="component" value="Unassembled WGS sequence"/>
</dbReference>
<feature type="region of interest" description="Disordered" evidence="1">
    <location>
        <begin position="1"/>
        <end position="389"/>
    </location>
</feature>
<feature type="region of interest" description="Disordered" evidence="1">
    <location>
        <begin position="402"/>
        <end position="436"/>
    </location>
</feature>
<protein>
    <submittedName>
        <fullName evidence="2">Uncharacterized protein</fullName>
    </submittedName>
</protein>
<feature type="compositionally biased region" description="Polar residues" evidence="1">
    <location>
        <begin position="330"/>
        <end position="342"/>
    </location>
</feature>
<dbReference type="OrthoDB" id="10686954at2759"/>
<reference evidence="2 3" key="1">
    <citation type="journal article" date="2018" name="Mol. Biol. Evol.">
        <title>Broad Genomic Sampling Reveals a Smut Pathogenic Ancestry of the Fungal Clade Ustilaginomycotina.</title>
        <authorList>
            <person name="Kijpornyongpan T."/>
            <person name="Mondo S.J."/>
            <person name="Barry K."/>
            <person name="Sandor L."/>
            <person name="Lee J."/>
            <person name="Lipzen A."/>
            <person name="Pangilinan J."/>
            <person name="LaButti K."/>
            <person name="Hainaut M."/>
            <person name="Henrissat B."/>
            <person name="Grigoriev I.V."/>
            <person name="Spatafora J.W."/>
            <person name="Aime M.C."/>
        </authorList>
    </citation>
    <scope>NUCLEOTIDE SEQUENCE [LARGE SCALE GENOMIC DNA]</scope>
    <source>
        <strain evidence="2 3">MCA 4718</strain>
    </source>
</reference>
<dbReference type="GeneID" id="37013949"/>
<accession>A0A316U7Y2</accession>
<keyword evidence="3" id="KW-1185">Reference proteome</keyword>
<feature type="compositionally biased region" description="Polar residues" evidence="1">
    <location>
        <begin position="35"/>
        <end position="44"/>
    </location>
</feature>
<organism evidence="2 3">
    <name type="scientific">Pseudomicrostroma glucosiphilum</name>
    <dbReference type="NCBI Taxonomy" id="1684307"/>
    <lineage>
        <taxon>Eukaryota</taxon>
        <taxon>Fungi</taxon>
        <taxon>Dikarya</taxon>
        <taxon>Basidiomycota</taxon>
        <taxon>Ustilaginomycotina</taxon>
        <taxon>Exobasidiomycetes</taxon>
        <taxon>Microstromatales</taxon>
        <taxon>Microstromatales incertae sedis</taxon>
        <taxon>Pseudomicrostroma</taxon>
    </lineage>
</organism>
<evidence type="ECO:0000256" key="1">
    <source>
        <dbReference type="SAM" id="MobiDB-lite"/>
    </source>
</evidence>
<feature type="compositionally biased region" description="Polar residues" evidence="1">
    <location>
        <begin position="251"/>
        <end position="260"/>
    </location>
</feature>
<evidence type="ECO:0000313" key="2">
    <source>
        <dbReference type="EMBL" id="PWN21326.1"/>
    </source>
</evidence>
<feature type="compositionally biased region" description="Polar residues" evidence="1">
    <location>
        <begin position="229"/>
        <end position="244"/>
    </location>
</feature>
<feature type="compositionally biased region" description="Acidic residues" evidence="1">
    <location>
        <begin position="123"/>
        <end position="138"/>
    </location>
</feature>
<dbReference type="EMBL" id="KZ819325">
    <property type="protein sequence ID" value="PWN21326.1"/>
    <property type="molecule type" value="Genomic_DNA"/>
</dbReference>
<feature type="compositionally biased region" description="Basic and acidic residues" evidence="1">
    <location>
        <begin position="51"/>
        <end position="63"/>
    </location>
</feature>
<gene>
    <name evidence="2" type="ORF">BCV69DRAFT_282063</name>
</gene>
<evidence type="ECO:0000313" key="3">
    <source>
        <dbReference type="Proteomes" id="UP000245942"/>
    </source>
</evidence>
<name>A0A316U7Y2_9BASI</name>
<dbReference type="RefSeq" id="XP_025348486.1">
    <property type="nucleotide sequence ID" value="XM_025492215.1"/>
</dbReference>
<sequence length="626" mass="66330">MLSGRSSPVLGQLNLHPHNSSAAKRRGNPGMSSAARRQSLTSSEAMLGADGELHDPGYHDSLRTLRAQIEAGSSANSSSSSLQRRATINSVKSRRSSLANSHVPNFLTESRNGSQGQVQGLADQDDSSSEEELDEDDSSILNEHRRKNSSSGISSPFLSSSTFATSSAFTSPHSAGTPRRRALTSSSASSNNQKDRKQSGSAASSLRKGSVGETEELVYEAPPLPASNVKRQGSSLRSSFSAVSISRDRSGSAQQPSSDRGVQDWQGGFTSLVDLQRTASREGGSSTEGEPARSHSIAEPAGPWRRPSHSSLRGSVESSNNLLSGDLRRSSGTKARSSSDGSTRGHGGKRVSDIAASTGVALRQNRSESDPTRSHVGSRERSRSEADSMSFFAAGYRPVAATAKSANGHGEGAEESHSSSARLWASSGQHHRGSFASNDPLARVEEREGSPDVPFAIQSAVATQRLQSAALGKVDDEATRQERIEREKSPRLPFLGRRPSPVAIVVDQPGISGVEEEPLRSNLLPLPWISSRGANGLLESSDEEISFNSVAAPSPFSTISIPRPGIGVKSPSSNSGRSDAVPLSEGVRRKMQRLGLGMRFKALQAEKRIKKTFSNGSEGKQEGSEV</sequence>
<dbReference type="AlphaFoldDB" id="A0A316U7Y2"/>